<accession>A0A0R1RDI7</accession>
<feature type="region of interest" description="Disordered" evidence="1">
    <location>
        <begin position="1"/>
        <end position="34"/>
    </location>
</feature>
<sequence>MNPKQLRKLKRQVQQQPKRKAAPSTDANGLRPDAGAHNDYIVEMNQFRDQFNGLGEAVFLINQVLEADRLLSRGLLPQPLPELLLPDNFQDTVYQHVLKQYPIGDKRGDKVWNAFSNALPRLDAALRNFRDYLEDTYGMWAYISAPFVNDLSQHLNGRPTLELMAGNGYISKGLRDKQPSQQIFTTDSKDWTKENETGKHPVTEIEQLDALSAIEKYGDQVGAIVMSWSPDGQDIDWQVLQKIRQLKKQPEFIVIGEQNGATDSKTFWQNADLTESEPLNRNFSRFDLIHDRVYIVK</sequence>
<evidence type="ECO:0000313" key="3">
    <source>
        <dbReference type="Proteomes" id="UP000051999"/>
    </source>
</evidence>
<gene>
    <name evidence="2" type="ORF">FD35_GL001366</name>
</gene>
<dbReference type="EMBL" id="AZFF01000022">
    <property type="protein sequence ID" value="KRL53300.1"/>
    <property type="molecule type" value="Genomic_DNA"/>
</dbReference>
<dbReference type="PATRIC" id="fig|1114972.6.peg.1385"/>
<dbReference type="RefSeq" id="WP_017261532.1">
    <property type="nucleotide sequence ID" value="NZ_AUAW01000020.1"/>
</dbReference>
<comment type="caution">
    <text evidence="2">The sequence shown here is derived from an EMBL/GenBank/DDBJ whole genome shotgun (WGS) entry which is preliminary data.</text>
</comment>
<dbReference type="eggNOG" id="ENOG5032Y99">
    <property type="taxonomic scope" value="Bacteria"/>
</dbReference>
<dbReference type="STRING" id="1114972.FD35_GL001366"/>
<keyword evidence="2" id="KW-0489">Methyltransferase</keyword>
<evidence type="ECO:0000256" key="1">
    <source>
        <dbReference type="SAM" id="MobiDB-lite"/>
    </source>
</evidence>
<dbReference type="OrthoDB" id="2248737at2"/>
<dbReference type="AlphaFoldDB" id="A0A0R1RDI7"/>
<reference evidence="2 3" key="1">
    <citation type="journal article" date="2015" name="Genome Announc.">
        <title>Expanding the biotechnology potential of lactobacilli through comparative genomics of 213 strains and associated genera.</title>
        <authorList>
            <person name="Sun Z."/>
            <person name="Harris H.M."/>
            <person name="McCann A."/>
            <person name="Guo C."/>
            <person name="Argimon S."/>
            <person name="Zhang W."/>
            <person name="Yang X."/>
            <person name="Jeffery I.B."/>
            <person name="Cooney J.C."/>
            <person name="Kagawa T.F."/>
            <person name="Liu W."/>
            <person name="Song Y."/>
            <person name="Salvetti E."/>
            <person name="Wrobel A."/>
            <person name="Rasinkangas P."/>
            <person name="Parkhill J."/>
            <person name="Rea M.C."/>
            <person name="O'Sullivan O."/>
            <person name="Ritari J."/>
            <person name="Douillard F.P."/>
            <person name="Paul Ross R."/>
            <person name="Yang R."/>
            <person name="Briner A.E."/>
            <person name="Felis G.E."/>
            <person name="de Vos W.M."/>
            <person name="Barrangou R."/>
            <person name="Klaenhammer T.R."/>
            <person name="Caufield P.W."/>
            <person name="Cui Y."/>
            <person name="Zhang H."/>
            <person name="O'Toole P.W."/>
        </authorList>
    </citation>
    <scope>NUCLEOTIDE SEQUENCE [LARGE SCALE GENOMIC DNA]</scope>
    <source>
        <strain evidence="2 3">DSM 15814</strain>
    </source>
</reference>
<protein>
    <submittedName>
        <fullName evidence="2">SAM-dependent methyltransferase</fullName>
    </submittedName>
</protein>
<feature type="compositionally biased region" description="Basic residues" evidence="1">
    <location>
        <begin position="1"/>
        <end position="21"/>
    </location>
</feature>
<dbReference type="GO" id="GO:0032259">
    <property type="term" value="P:methylation"/>
    <property type="evidence" value="ECO:0007669"/>
    <property type="project" value="UniProtKB-KW"/>
</dbReference>
<organism evidence="2 3">
    <name type="scientific">Furfurilactobacillus rossiae DSM 15814</name>
    <dbReference type="NCBI Taxonomy" id="1114972"/>
    <lineage>
        <taxon>Bacteria</taxon>
        <taxon>Bacillati</taxon>
        <taxon>Bacillota</taxon>
        <taxon>Bacilli</taxon>
        <taxon>Lactobacillales</taxon>
        <taxon>Lactobacillaceae</taxon>
        <taxon>Furfurilactobacillus</taxon>
    </lineage>
</organism>
<name>A0A0R1RDI7_9LACO</name>
<evidence type="ECO:0000313" key="2">
    <source>
        <dbReference type="EMBL" id="KRL53300.1"/>
    </source>
</evidence>
<dbReference type="Proteomes" id="UP000051999">
    <property type="component" value="Unassembled WGS sequence"/>
</dbReference>
<keyword evidence="3" id="KW-1185">Reference proteome</keyword>
<proteinExistence type="predicted"/>
<keyword evidence="2" id="KW-0808">Transferase</keyword>
<dbReference type="GO" id="GO:0008168">
    <property type="term" value="F:methyltransferase activity"/>
    <property type="evidence" value="ECO:0007669"/>
    <property type="project" value="UniProtKB-KW"/>
</dbReference>